<name>A0A4Z2JCL4_9TELE</name>
<sequence length="70" mass="8003">MRTLDLFDITSEEVEQTTTEPAGKKSLHSEGYEEITKRIIANSKGRTEDPRLIIGLFFDPANSRRSKVFM</sequence>
<organism evidence="2 3">
    <name type="scientific">Liparis tanakae</name>
    <name type="common">Tanaka's snailfish</name>
    <dbReference type="NCBI Taxonomy" id="230148"/>
    <lineage>
        <taxon>Eukaryota</taxon>
        <taxon>Metazoa</taxon>
        <taxon>Chordata</taxon>
        <taxon>Craniata</taxon>
        <taxon>Vertebrata</taxon>
        <taxon>Euteleostomi</taxon>
        <taxon>Actinopterygii</taxon>
        <taxon>Neopterygii</taxon>
        <taxon>Teleostei</taxon>
        <taxon>Neoteleostei</taxon>
        <taxon>Acanthomorphata</taxon>
        <taxon>Eupercaria</taxon>
        <taxon>Perciformes</taxon>
        <taxon>Cottioidei</taxon>
        <taxon>Cottales</taxon>
        <taxon>Liparidae</taxon>
        <taxon>Liparis</taxon>
    </lineage>
</organism>
<accession>A0A4Z2JCL4</accession>
<protein>
    <submittedName>
        <fullName evidence="2">Uncharacterized protein</fullName>
    </submittedName>
</protein>
<proteinExistence type="predicted"/>
<evidence type="ECO:0000313" key="2">
    <source>
        <dbReference type="EMBL" id="TNN88045.1"/>
    </source>
</evidence>
<evidence type="ECO:0000313" key="3">
    <source>
        <dbReference type="Proteomes" id="UP000314294"/>
    </source>
</evidence>
<evidence type="ECO:0000256" key="1">
    <source>
        <dbReference type="SAM" id="MobiDB-lite"/>
    </source>
</evidence>
<comment type="caution">
    <text evidence="2">The sequence shown here is derived from an EMBL/GenBank/DDBJ whole genome shotgun (WGS) entry which is preliminary data.</text>
</comment>
<feature type="region of interest" description="Disordered" evidence="1">
    <location>
        <begin position="1"/>
        <end position="29"/>
    </location>
</feature>
<dbReference type="AlphaFoldDB" id="A0A4Z2JCL4"/>
<reference evidence="2 3" key="1">
    <citation type="submission" date="2019-03" db="EMBL/GenBank/DDBJ databases">
        <title>First draft genome of Liparis tanakae, snailfish: a comprehensive survey of snailfish specific genes.</title>
        <authorList>
            <person name="Kim W."/>
            <person name="Song I."/>
            <person name="Jeong J.-H."/>
            <person name="Kim D."/>
            <person name="Kim S."/>
            <person name="Ryu S."/>
            <person name="Song J.Y."/>
            <person name="Lee S.K."/>
        </authorList>
    </citation>
    <scope>NUCLEOTIDE SEQUENCE [LARGE SCALE GENOMIC DNA]</scope>
    <source>
        <tissue evidence="2">Muscle</tissue>
    </source>
</reference>
<gene>
    <name evidence="2" type="ORF">EYF80_001626</name>
</gene>
<dbReference type="Proteomes" id="UP000314294">
    <property type="component" value="Unassembled WGS sequence"/>
</dbReference>
<dbReference type="EMBL" id="SRLO01000007">
    <property type="protein sequence ID" value="TNN88045.1"/>
    <property type="molecule type" value="Genomic_DNA"/>
</dbReference>
<keyword evidence="3" id="KW-1185">Reference proteome</keyword>